<comment type="caution">
    <text evidence="7">The sequence shown here is derived from an EMBL/GenBank/DDBJ whole genome shotgun (WGS) entry which is preliminary data.</text>
</comment>
<protein>
    <recommendedName>
        <fullName evidence="6">BED-type domain-containing protein</fullName>
    </recommendedName>
</protein>
<dbReference type="STRING" id="4615.A0A199UTI6"/>
<evidence type="ECO:0000313" key="7">
    <source>
        <dbReference type="EMBL" id="OAY68122.1"/>
    </source>
</evidence>
<dbReference type="PANTHER" id="PTHR46951">
    <property type="entry name" value="BED-TYPE DOMAIN-CONTAINING PROTEIN"/>
    <property type="match status" value="1"/>
</dbReference>
<accession>A0A199UTI6</accession>
<keyword evidence="2 4" id="KW-0863">Zinc-finger</keyword>
<dbReference type="EMBL" id="LSRQ01005109">
    <property type="protein sequence ID" value="OAY68122.1"/>
    <property type="molecule type" value="Genomic_DNA"/>
</dbReference>
<evidence type="ECO:0000256" key="5">
    <source>
        <dbReference type="SAM" id="MobiDB-lite"/>
    </source>
</evidence>
<keyword evidence="3" id="KW-0862">Zinc</keyword>
<dbReference type="Proteomes" id="UP000092600">
    <property type="component" value="Unassembled WGS sequence"/>
</dbReference>
<evidence type="ECO:0000256" key="1">
    <source>
        <dbReference type="ARBA" id="ARBA00022723"/>
    </source>
</evidence>
<name>A0A199UTI6_ANACO</name>
<evidence type="ECO:0000256" key="3">
    <source>
        <dbReference type="ARBA" id="ARBA00022833"/>
    </source>
</evidence>
<feature type="compositionally biased region" description="Basic residues" evidence="5">
    <location>
        <begin position="101"/>
        <end position="110"/>
    </location>
</feature>
<dbReference type="GO" id="GO:0003677">
    <property type="term" value="F:DNA binding"/>
    <property type="evidence" value="ECO:0007669"/>
    <property type="project" value="InterPro"/>
</dbReference>
<dbReference type="PROSITE" id="PS50808">
    <property type="entry name" value="ZF_BED"/>
    <property type="match status" value="1"/>
</dbReference>
<proteinExistence type="predicted"/>
<organism evidence="7 8">
    <name type="scientific">Ananas comosus</name>
    <name type="common">Pineapple</name>
    <name type="synonym">Ananas ananas</name>
    <dbReference type="NCBI Taxonomy" id="4615"/>
    <lineage>
        <taxon>Eukaryota</taxon>
        <taxon>Viridiplantae</taxon>
        <taxon>Streptophyta</taxon>
        <taxon>Embryophyta</taxon>
        <taxon>Tracheophyta</taxon>
        <taxon>Spermatophyta</taxon>
        <taxon>Magnoliopsida</taxon>
        <taxon>Liliopsida</taxon>
        <taxon>Poales</taxon>
        <taxon>Bromeliaceae</taxon>
        <taxon>Bromelioideae</taxon>
        <taxon>Ananas</taxon>
    </lineage>
</organism>
<feature type="domain" description="BED-type" evidence="6">
    <location>
        <begin position="14"/>
        <end position="72"/>
    </location>
</feature>
<evidence type="ECO:0000313" key="8">
    <source>
        <dbReference type="Proteomes" id="UP000092600"/>
    </source>
</evidence>
<feature type="region of interest" description="Disordered" evidence="5">
    <location>
        <begin position="90"/>
        <end position="114"/>
    </location>
</feature>
<dbReference type="AlphaFoldDB" id="A0A199UTI6"/>
<evidence type="ECO:0000256" key="4">
    <source>
        <dbReference type="PROSITE-ProRule" id="PRU00027"/>
    </source>
</evidence>
<feature type="non-terminal residue" evidence="7">
    <location>
        <position position="137"/>
    </location>
</feature>
<gene>
    <name evidence="7" type="ORF">ACMD2_11646</name>
</gene>
<dbReference type="PANTHER" id="PTHR46951:SF2">
    <property type="entry name" value="BED-TYPE DOMAIN-CONTAINING PROTEIN"/>
    <property type="match status" value="1"/>
</dbReference>
<reference evidence="7 8" key="1">
    <citation type="journal article" date="2016" name="DNA Res.">
        <title>The draft genome of MD-2 pineapple using hybrid error correction of long reads.</title>
        <authorList>
            <person name="Redwan R.M."/>
            <person name="Saidin A."/>
            <person name="Kumar S.V."/>
        </authorList>
    </citation>
    <scope>NUCLEOTIDE SEQUENCE [LARGE SCALE GENOMIC DNA]</scope>
    <source>
        <strain evidence="8">cv. MD2</strain>
        <tissue evidence="7">Leaf</tissue>
    </source>
</reference>
<dbReference type="InterPro" id="IPR003656">
    <property type="entry name" value="Znf_BED"/>
</dbReference>
<evidence type="ECO:0000256" key="2">
    <source>
        <dbReference type="ARBA" id="ARBA00022771"/>
    </source>
</evidence>
<feature type="compositionally biased region" description="Basic and acidic residues" evidence="5">
    <location>
        <begin position="90"/>
        <end position="100"/>
    </location>
</feature>
<evidence type="ECO:0000259" key="6">
    <source>
        <dbReference type="PROSITE" id="PS50808"/>
    </source>
</evidence>
<keyword evidence="1" id="KW-0479">Metal-binding</keyword>
<dbReference type="GO" id="GO:0008270">
    <property type="term" value="F:zinc ion binding"/>
    <property type="evidence" value="ECO:0007669"/>
    <property type="project" value="UniProtKB-KW"/>
</dbReference>
<sequence length="137" mass="14836">MASTSEVILPIGTQKHDPAWKHCLMIRSGGRTKLKCVYCSKLFLGGGIHRIKEHLARQKGNASCCPRVPTEAIPINNVLDFSGTGSAEVREENAVKAPEKVRKRRGRKRASPQLLPRLVTAGEVTVPPLKSTSGSAV</sequence>